<feature type="region of interest" description="Disordered" evidence="1">
    <location>
        <begin position="1"/>
        <end position="51"/>
    </location>
</feature>
<reference evidence="2" key="2">
    <citation type="submission" date="2018-03" db="EMBL/GenBank/DDBJ databases">
        <title>The Triticum urartu genome reveals the dynamic nature of wheat genome evolution.</title>
        <authorList>
            <person name="Ling H."/>
            <person name="Ma B."/>
            <person name="Shi X."/>
            <person name="Liu H."/>
            <person name="Dong L."/>
            <person name="Sun H."/>
            <person name="Cao Y."/>
            <person name="Gao Q."/>
            <person name="Zheng S."/>
            <person name="Li Y."/>
            <person name="Yu Y."/>
            <person name="Du H."/>
            <person name="Qi M."/>
            <person name="Li Y."/>
            <person name="Yu H."/>
            <person name="Cui Y."/>
            <person name="Wang N."/>
            <person name="Chen C."/>
            <person name="Wu H."/>
            <person name="Zhao Y."/>
            <person name="Zhang J."/>
            <person name="Li Y."/>
            <person name="Zhou W."/>
            <person name="Zhang B."/>
            <person name="Hu W."/>
            <person name="Eijk M."/>
            <person name="Tang J."/>
            <person name="Witsenboer H."/>
            <person name="Zhao S."/>
            <person name="Li Z."/>
            <person name="Zhang A."/>
            <person name="Wang D."/>
            <person name="Liang C."/>
        </authorList>
    </citation>
    <scope>NUCLEOTIDE SEQUENCE [LARGE SCALE GENOMIC DNA]</scope>
    <source>
        <strain evidence="2">cv. G1812</strain>
    </source>
</reference>
<feature type="compositionally biased region" description="Low complexity" evidence="1">
    <location>
        <begin position="11"/>
        <end position="20"/>
    </location>
</feature>
<dbReference type="EnsemblPlants" id="TuG1812G0300001300.01.T01">
    <property type="protein sequence ID" value="TuG1812G0300001300.01.T01.cds256567"/>
    <property type="gene ID" value="TuG1812G0300001300.01"/>
</dbReference>
<protein>
    <submittedName>
        <fullName evidence="2">Uncharacterized protein</fullName>
    </submittedName>
</protein>
<organism evidence="2 3">
    <name type="scientific">Triticum urartu</name>
    <name type="common">Red wild einkorn</name>
    <name type="synonym">Crithodium urartu</name>
    <dbReference type="NCBI Taxonomy" id="4572"/>
    <lineage>
        <taxon>Eukaryota</taxon>
        <taxon>Viridiplantae</taxon>
        <taxon>Streptophyta</taxon>
        <taxon>Embryophyta</taxon>
        <taxon>Tracheophyta</taxon>
        <taxon>Spermatophyta</taxon>
        <taxon>Magnoliopsida</taxon>
        <taxon>Liliopsida</taxon>
        <taxon>Poales</taxon>
        <taxon>Poaceae</taxon>
        <taxon>BOP clade</taxon>
        <taxon>Pooideae</taxon>
        <taxon>Triticodae</taxon>
        <taxon>Triticeae</taxon>
        <taxon>Triticinae</taxon>
        <taxon>Triticum</taxon>
    </lineage>
</organism>
<feature type="compositionally biased region" description="Low complexity" evidence="1">
    <location>
        <begin position="29"/>
        <end position="38"/>
    </location>
</feature>
<evidence type="ECO:0000313" key="2">
    <source>
        <dbReference type="EnsemblPlants" id="TuG1812G0300001300.01.T01.cds256567"/>
    </source>
</evidence>
<dbReference type="AlphaFoldDB" id="A0A8R7TSN6"/>
<evidence type="ECO:0000313" key="3">
    <source>
        <dbReference type="Proteomes" id="UP000015106"/>
    </source>
</evidence>
<dbReference type="Gramene" id="TuG1812G0300001300.01.T01">
    <property type="protein sequence ID" value="TuG1812G0300001300.01.T01.cds256567"/>
    <property type="gene ID" value="TuG1812G0300001300.01"/>
</dbReference>
<reference evidence="3" key="1">
    <citation type="journal article" date="2013" name="Nature">
        <title>Draft genome of the wheat A-genome progenitor Triticum urartu.</title>
        <authorList>
            <person name="Ling H.Q."/>
            <person name="Zhao S."/>
            <person name="Liu D."/>
            <person name="Wang J."/>
            <person name="Sun H."/>
            <person name="Zhang C."/>
            <person name="Fan H."/>
            <person name="Li D."/>
            <person name="Dong L."/>
            <person name="Tao Y."/>
            <person name="Gao C."/>
            <person name="Wu H."/>
            <person name="Li Y."/>
            <person name="Cui Y."/>
            <person name="Guo X."/>
            <person name="Zheng S."/>
            <person name="Wang B."/>
            <person name="Yu K."/>
            <person name="Liang Q."/>
            <person name="Yang W."/>
            <person name="Lou X."/>
            <person name="Chen J."/>
            <person name="Feng M."/>
            <person name="Jian J."/>
            <person name="Zhang X."/>
            <person name="Luo G."/>
            <person name="Jiang Y."/>
            <person name="Liu J."/>
            <person name="Wang Z."/>
            <person name="Sha Y."/>
            <person name="Zhang B."/>
            <person name="Wu H."/>
            <person name="Tang D."/>
            <person name="Shen Q."/>
            <person name="Xue P."/>
            <person name="Zou S."/>
            <person name="Wang X."/>
            <person name="Liu X."/>
            <person name="Wang F."/>
            <person name="Yang Y."/>
            <person name="An X."/>
            <person name="Dong Z."/>
            <person name="Zhang K."/>
            <person name="Zhang X."/>
            <person name="Luo M.C."/>
            <person name="Dvorak J."/>
            <person name="Tong Y."/>
            <person name="Wang J."/>
            <person name="Yang H."/>
            <person name="Li Z."/>
            <person name="Wang D."/>
            <person name="Zhang A."/>
            <person name="Wang J."/>
        </authorList>
    </citation>
    <scope>NUCLEOTIDE SEQUENCE</scope>
    <source>
        <strain evidence="3">cv. G1812</strain>
    </source>
</reference>
<evidence type="ECO:0000256" key="1">
    <source>
        <dbReference type="SAM" id="MobiDB-lite"/>
    </source>
</evidence>
<reference evidence="2" key="3">
    <citation type="submission" date="2022-06" db="UniProtKB">
        <authorList>
            <consortium name="EnsemblPlants"/>
        </authorList>
    </citation>
    <scope>IDENTIFICATION</scope>
</reference>
<keyword evidence="3" id="KW-1185">Reference proteome</keyword>
<proteinExistence type="predicted"/>
<name>A0A8R7TSN6_TRIUA</name>
<sequence>MRRVPRGSGLGTAASATAAAPSDPERATRGAASAAAGRQSRRKSAVGRCARTADRTCAARTVRRPPWEAAVWAPAAREPRKSSVAAAMSSDASAVTFFISLSTRMILFTLPSGSTVCSGWASASSSSATATAWTSSCSSSSACSDASM</sequence>
<dbReference type="Proteomes" id="UP000015106">
    <property type="component" value="Chromosome 3"/>
</dbReference>
<accession>A0A8R7TSN6</accession>